<feature type="transmembrane region" description="Helical" evidence="1">
    <location>
        <begin position="5"/>
        <end position="23"/>
    </location>
</feature>
<accession>A0A511NLT2</accession>
<organism evidence="2 3">
    <name type="scientific">Empedobacter brevis NBRC 14943 = ATCC 43319</name>
    <dbReference type="NCBI Taxonomy" id="1218108"/>
    <lineage>
        <taxon>Bacteria</taxon>
        <taxon>Pseudomonadati</taxon>
        <taxon>Bacteroidota</taxon>
        <taxon>Flavobacteriia</taxon>
        <taxon>Flavobacteriales</taxon>
        <taxon>Weeksellaceae</taxon>
        <taxon>Empedobacter</taxon>
    </lineage>
</organism>
<dbReference type="Proteomes" id="UP000321245">
    <property type="component" value="Unassembled WGS sequence"/>
</dbReference>
<evidence type="ECO:0000256" key="1">
    <source>
        <dbReference type="SAM" id="Phobius"/>
    </source>
</evidence>
<gene>
    <name evidence="2" type="ORF">EB1_34960</name>
</gene>
<feature type="transmembrane region" description="Helical" evidence="1">
    <location>
        <begin position="29"/>
        <end position="46"/>
    </location>
</feature>
<comment type="caution">
    <text evidence="2">The sequence shown here is derived from an EMBL/GenBank/DDBJ whole genome shotgun (WGS) entry which is preliminary data.</text>
</comment>
<dbReference type="EMBL" id="BJXC01000042">
    <property type="protein sequence ID" value="GEM53706.1"/>
    <property type="molecule type" value="Genomic_DNA"/>
</dbReference>
<name>A0A511NLT2_9FLAO</name>
<keyword evidence="1" id="KW-1133">Transmembrane helix</keyword>
<reference evidence="2 3" key="1">
    <citation type="submission" date="2019-07" db="EMBL/GenBank/DDBJ databases">
        <title>Whole genome shotgun sequence of Empedobacter brevis NBRC 14943.</title>
        <authorList>
            <person name="Hosoyama A."/>
            <person name="Uohara A."/>
            <person name="Ohji S."/>
            <person name="Ichikawa N."/>
        </authorList>
    </citation>
    <scope>NUCLEOTIDE SEQUENCE [LARGE SCALE GENOMIC DNA]</scope>
    <source>
        <strain evidence="2 3">NBRC 14943</strain>
    </source>
</reference>
<protein>
    <submittedName>
        <fullName evidence="2">Uncharacterized protein</fullName>
    </submittedName>
</protein>
<evidence type="ECO:0000313" key="2">
    <source>
        <dbReference type="EMBL" id="GEM53706.1"/>
    </source>
</evidence>
<sequence>MRIVYLLGLIISFLFIIPTLWQYNFNHNFVLICLVCILIVCFNKIITKEIKINFFTVIVNIILIFTISIVINLNKLKVFTIQKLDNDYTIIVYSTNRFPNLLGKIKNDFYLREKKNFLYSKDYATDYKKINKNVDILCTTNNDCLKENDVKMIYKFSNNLSVLYSYRTKTFIKLKN</sequence>
<keyword evidence="3" id="KW-1185">Reference proteome</keyword>
<dbReference type="STRING" id="1218108.GCA_000382425_00389"/>
<keyword evidence="1" id="KW-0472">Membrane</keyword>
<keyword evidence="1" id="KW-0812">Transmembrane</keyword>
<feature type="transmembrane region" description="Helical" evidence="1">
    <location>
        <begin position="53"/>
        <end position="73"/>
    </location>
</feature>
<evidence type="ECO:0000313" key="3">
    <source>
        <dbReference type="Proteomes" id="UP000321245"/>
    </source>
</evidence>
<proteinExistence type="predicted"/>
<dbReference type="AlphaFoldDB" id="A0A511NLT2"/>